<reference evidence="1 2" key="1">
    <citation type="submission" date="2017-03" db="EMBL/GenBank/DDBJ databases">
        <title>Genome Survey of Euroglyphus maynei.</title>
        <authorList>
            <person name="Arlian L.G."/>
            <person name="Morgan M.S."/>
            <person name="Rider S.D."/>
        </authorList>
    </citation>
    <scope>NUCLEOTIDE SEQUENCE [LARGE SCALE GENOMIC DNA]</scope>
    <source>
        <strain evidence="1">Arlian Lab</strain>
        <tissue evidence="1">Whole body</tissue>
    </source>
</reference>
<proteinExistence type="predicted"/>
<organism evidence="1 2">
    <name type="scientific">Euroglyphus maynei</name>
    <name type="common">Mayne's house dust mite</name>
    <dbReference type="NCBI Taxonomy" id="6958"/>
    <lineage>
        <taxon>Eukaryota</taxon>
        <taxon>Metazoa</taxon>
        <taxon>Ecdysozoa</taxon>
        <taxon>Arthropoda</taxon>
        <taxon>Chelicerata</taxon>
        <taxon>Arachnida</taxon>
        <taxon>Acari</taxon>
        <taxon>Acariformes</taxon>
        <taxon>Sarcoptiformes</taxon>
        <taxon>Astigmata</taxon>
        <taxon>Psoroptidia</taxon>
        <taxon>Analgoidea</taxon>
        <taxon>Pyroglyphidae</taxon>
        <taxon>Pyroglyphinae</taxon>
        <taxon>Euroglyphus</taxon>
    </lineage>
</organism>
<gene>
    <name evidence="1" type="ORF">BLA29_014263</name>
</gene>
<evidence type="ECO:0000313" key="2">
    <source>
        <dbReference type="Proteomes" id="UP000194236"/>
    </source>
</evidence>
<comment type="caution">
    <text evidence="1">The sequence shown here is derived from an EMBL/GenBank/DDBJ whole genome shotgun (WGS) entry which is preliminary data.</text>
</comment>
<sequence>MASEIIDGDSLTKILTKELDIGLYPQFMGREEFCVNKLLKQRKFKYNPEYSEWHLNPLR</sequence>
<accession>A0A1Y3B9R5</accession>
<keyword evidence="2" id="KW-1185">Reference proteome</keyword>
<dbReference type="AlphaFoldDB" id="A0A1Y3B9R5"/>
<name>A0A1Y3B9R5_EURMA</name>
<dbReference type="EMBL" id="MUJZ01035155">
    <property type="protein sequence ID" value="OTF76927.1"/>
    <property type="molecule type" value="Genomic_DNA"/>
</dbReference>
<dbReference type="OrthoDB" id="10250504at2759"/>
<dbReference type="Proteomes" id="UP000194236">
    <property type="component" value="Unassembled WGS sequence"/>
</dbReference>
<evidence type="ECO:0000313" key="1">
    <source>
        <dbReference type="EMBL" id="OTF76927.1"/>
    </source>
</evidence>
<protein>
    <submittedName>
        <fullName evidence="1">Uncharacterized protein</fullName>
    </submittedName>
</protein>